<name>A0A542Z8Z7_RARFA</name>
<protein>
    <submittedName>
        <fullName evidence="6">Regulatory LuxR family protein</fullName>
    </submittedName>
</protein>
<dbReference type="SMART" id="SM00382">
    <property type="entry name" value="AAA"/>
    <property type="match status" value="1"/>
</dbReference>
<dbReference type="SUPFAM" id="SSF52540">
    <property type="entry name" value="P-loop containing nucleoside triphosphate hydrolases"/>
    <property type="match status" value="1"/>
</dbReference>
<comment type="caution">
    <text evidence="6">The sequence shown here is derived from an EMBL/GenBank/DDBJ whole genome shotgun (WGS) entry which is preliminary data.</text>
</comment>
<evidence type="ECO:0000313" key="6">
    <source>
        <dbReference type="EMBL" id="TQL56670.1"/>
    </source>
</evidence>
<dbReference type="Pfam" id="PF00196">
    <property type="entry name" value="GerE"/>
    <property type="match status" value="1"/>
</dbReference>
<reference evidence="6 7" key="1">
    <citation type="submission" date="2019-06" db="EMBL/GenBank/DDBJ databases">
        <title>Sequencing the genomes of 1000 actinobacteria strains.</title>
        <authorList>
            <person name="Klenk H.-P."/>
        </authorList>
    </citation>
    <scope>NUCLEOTIDE SEQUENCE [LARGE SCALE GENOMIC DNA]</scope>
    <source>
        <strain evidence="6 7">DSM 4813</strain>
    </source>
</reference>
<keyword evidence="1" id="KW-0805">Transcription regulation</keyword>
<keyword evidence="7" id="KW-1185">Reference proteome</keyword>
<dbReference type="PRINTS" id="PR00038">
    <property type="entry name" value="HTHLUXR"/>
</dbReference>
<dbReference type="GO" id="GO:0006355">
    <property type="term" value="P:regulation of DNA-templated transcription"/>
    <property type="evidence" value="ECO:0007669"/>
    <property type="project" value="InterPro"/>
</dbReference>
<organism evidence="6 7">
    <name type="scientific">Rarobacter faecitabidus</name>
    <dbReference type="NCBI Taxonomy" id="13243"/>
    <lineage>
        <taxon>Bacteria</taxon>
        <taxon>Bacillati</taxon>
        <taxon>Actinomycetota</taxon>
        <taxon>Actinomycetes</taxon>
        <taxon>Micrococcales</taxon>
        <taxon>Rarobacteraceae</taxon>
        <taxon>Rarobacter</taxon>
    </lineage>
</organism>
<dbReference type="InterPro" id="IPR036388">
    <property type="entry name" value="WH-like_DNA-bd_sf"/>
</dbReference>
<evidence type="ECO:0000256" key="1">
    <source>
        <dbReference type="ARBA" id="ARBA00023015"/>
    </source>
</evidence>
<keyword evidence="3" id="KW-0804">Transcription</keyword>
<evidence type="ECO:0000256" key="3">
    <source>
        <dbReference type="ARBA" id="ARBA00023163"/>
    </source>
</evidence>
<keyword evidence="2" id="KW-0238">DNA-binding</keyword>
<evidence type="ECO:0000256" key="2">
    <source>
        <dbReference type="ARBA" id="ARBA00023125"/>
    </source>
</evidence>
<dbReference type="GO" id="GO:0003677">
    <property type="term" value="F:DNA binding"/>
    <property type="evidence" value="ECO:0007669"/>
    <property type="project" value="UniProtKB-KW"/>
</dbReference>
<dbReference type="Proteomes" id="UP000315389">
    <property type="component" value="Unassembled WGS sequence"/>
</dbReference>
<dbReference type="PANTHER" id="PTHR44688:SF16">
    <property type="entry name" value="DNA-BINDING TRANSCRIPTIONAL ACTIVATOR DEVR_DOSR"/>
    <property type="match status" value="1"/>
</dbReference>
<dbReference type="OrthoDB" id="3197423at2"/>
<dbReference type="EMBL" id="VFOS01000006">
    <property type="protein sequence ID" value="TQL56670.1"/>
    <property type="molecule type" value="Genomic_DNA"/>
</dbReference>
<dbReference type="SUPFAM" id="SSF46894">
    <property type="entry name" value="C-terminal effector domain of the bipartite response regulators"/>
    <property type="match status" value="1"/>
</dbReference>
<sequence length="873" mass="95032">MTVLDSENVPSDAAEKAATSPASAIPRQSELETIVSAARQGTSTLVVGDAGVGKTQLVNAAVALLDGESRSTAAWFIDEADTNLASFLAIDGSPDSPARLADAILESFGDNPPAVLRIEDAQLLDDVSSRAVVRLMQQRSVTVIVTMRATSARHQPWVAAWKNLSAARVDVRPFDRAETEAFLTAVLRGPVTSDTVWRVWRLTGGNPFHIAQLVNEQATARGFLEIEGVWLWDGQPSPDARLYDIAGDDLSRLAADSRTALELLALVGPLPDHLLRDLTDEAQIRDLDRRGLLSIQKRTTVNGSFEVLTGVMHDLYGQAVRSRISSRRRAELLDLIESHAPNRAHYRPFMSQYASLVLECGRPMAPEIAIAAVRALILEHKPRTAIRVATDAVIEGATIADDLELLLLRADAHRTIDDPDGAARALGEVEQLLALLPAADVAEHARHILTHARALAALEQFHFDRHPRAHEILQRHWDRLADHLDPQSTAVWDRAFTIVNLTHRAYAGEHAAVCAESLDLLLEPTAQHQDLLISLAAPTALGLAELGRVGDALELSRRYIAAAYAHLDSHAWGPAELIAAHSLILLWAGDLEPLIQPHPTIHTDRDPAQVDRVMDHIGRASIAMAQGSWSAAAVEFHAANARFALVDTPGMASFTLYGEALALAASGRSAQAWAVLEKARGSNRRIMNVIGTHLDLSELDTLIWLRDAGAVPLARRLADEFRAAGYGRAEMEALHRYVTRTLAGRSGGPGKQPDLADVTRAVERMEELVQHVDSKRASLLAQHARAVLDGDSDLAVVRERDLNYAGLWLAPAREAADLTRREREIATLACGGMSSKAIAQRLTVSVRTVDSHLSRVFAKTGVHSREELTRVLR</sequence>
<dbReference type="PROSITE" id="PS50043">
    <property type="entry name" value="HTH_LUXR_2"/>
    <property type="match status" value="1"/>
</dbReference>
<evidence type="ECO:0000313" key="7">
    <source>
        <dbReference type="Proteomes" id="UP000315389"/>
    </source>
</evidence>
<dbReference type="Gene3D" id="1.10.10.10">
    <property type="entry name" value="Winged helix-like DNA-binding domain superfamily/Winged helix DNA-binding domain"/>
    <property type="match status" value="1"/>
</dbReference>
<feature type="region of interest" description="Disordered" evidence="4">
    <location>
        <begin position="1"/>
        <end position="25"/>
    </location>
</feature>
<feature type="domain" description="HTH luxR-type" evidence="5">
    <location>
        <begin position="811"/>
        <end position="873"/>
    </location>
</feature>
<accession>A0A542Z8Z7</accession>
<dbReference type="PANTHER" id="PTHR44688">
    <property type="entry name" value="DNA-BINDING TRANSCRIPTIONAL ACTIVATOR DEVR_DOSR"/>
    <property type="match status" value="1"/>
</dbReference>
<dbReference type="AlphaFoldDB" id="A0A542Z8Z7"/>
<dbReference type="InterPro" id="IPR016032">
    <property type="entry name" value="Sig_transdc_resp-reg_C-effctor"/>
</dbReference>
<dbReference type="InterPro" id="IPR000792">
    <property type="entry name" value="Tscrpt_reg_LuxR_C"/>
</dbReference>
<dbReference type="RefSeq" id="WP_142122342.1">
    <property type="nucleotide sequence ID" value="NZ_BAAASV010000002.1"/>
</dbReference>
<evidence type="ECO:0000259" key="5">
    <source>
        <dbReference type="PROSITE" id="PS50043"/>
    </source>
</evidence>
<dbReference type="InterPro" id="IPR003593">
    <property type="entry name" value="AAA+_ATPase"/>
</dbReference>
<evidence type="ECO:0000256" key="4">
    <source>
        <dbReference type="SAM" id="MobiDB-lite"/>
    </source>
</evidence>
<gene>
    <name evidence="6" type="ORF">FB461_2393</name>
</gene>
<dbReference type="SMART" id="SM00421">
    <property type="entry name" value="HTH_LUXR"/>
    <property type="match status" value="1"/>
</dbReference>
<proteinExistence type="predicted"/>
<dbReference type="InterPro" id="IPR027417">
    <property type="entry name" value="P-loop_NTPase"/>
</dbReference>
<dbReference type="CDD" id="cd06170">
    <property type="entry name" value="LuxR_C_like"/>
    <property type="match status" value="1"/>
</dbReference>
<dbReference type="Gene3D" id="3.40.50.300">
    <property type="entry name" value="P-loop containing nucleotide triphosphate hydrolases"/>
    <property type="match status" value="1"/>
</dbReference>
<dbReference type="PROSITE" id="PS00622">
    <property type="entry name" value="HTH_LUXR_1"/>
    <property type="match status" value="1"/>
</dbReference>